<dbReference type="CDD" id="cd02023">
    <property type="entry name" value="UMPK"/>
    <property type="match status" value="1"/>
</dbReference>
<evidence type="ECO:0000256" key="2">
    <source>
        <dbReference type="ARBA" id="ARBA00004569"/>
    </source>
</evidence>
<evidence type="ECO:0000256" key="13">
    <source>
        <dbReference type="ARBA" id="ARBA00023157"/>
    </source>
</evidence>
<feature type="region of interest" description="Disordered" evidence="19">
    <location>
        <begin position="302"/>
        <end position="330"/>
    </location>
</feature>
<comment type="catalytic activity">
    <reaction evidence="16 17">
        <text>uridine + ATP = UMP + ADP + H(+)</text>
        <dbReference type="Rhea" id="RHEA:16825"/>
        <dbReference type="ChEBI" id="CHEBI:15378"/>
        <dbReference type="ChEBI" id="CHEBI:16704"/>
        <dbReference type="ChEBI" id="CHEBI:30616"/>
        <dbReference type="ChEBI" id="CHEBI:57865"/>
        <dbReference type="ChEBI" id="CHEBI:456216"/>
        <dbReference type="EC" id="2.7.1.48"/>
    </reaction>
</comment>
<dbReference type="GO" id="GO:0044206">
    <property type="term" value="P:UMP salvage"/>
    <property type="evidence" value="ECO:0007669"/>
    <property type="project" value="UniProtKB-UniPathway"/>
</dbReference>
<evidence type="ECO:0000256" key="9">
    <source>
        <dbReference type="ARBA" id="ARBA00022777"/>
    </source>
</evidence>
<evidence type="ECO:0000256" key="12">
    <source>
        <dbReference type="ARBA" id="ARBA00023128"/>
    </source>
</evidence>
<keyword evidence="9 17" id="KW-0418">Kinase</keyword>
<dbReference type="NCBIfam" id="TIGR00235">
    <property type="entry name" value="udk"/>
    <property type="match status" value="1"/>
</dbReference>
<dbReference type="AlphaFoldDB" id="A0A3P6SNT5"/>
<evidence type="ECO:0000256" key="6">
    <source>
        <dbReference type="ARBA" id="ARBA00022630"/>
    </source>
</evidence>
<dbReference type="Proteomes" id="UP000277928">
    <property type="component" value="Unassembled WGS sequence"/>
</dbReference>
<evidence type="ECO:0000256" key="5">
    <source>
        <dbReference type="ARBA" id="ARBA00005408"/>
    </source>
</evidence>
<dbReference type="NCBIfam" id="NF004018">
    <property type="entry name" value="PRK05480.1"/>
    <property type="match status" value="1"/>
</dbReference>
<comment type="pathway">
    <text evidence="4 17">Pyrimidine metabolism; CTP biosynthesis via salvage pathway; CTP from cytidine: step 1/3.</text>
</comment>
<dbReference type="PANTHER" id="PTHR10285">
    <property type="entry name" value="URIDINE KINASE"/>
    <property type="match status" value="1"/>
</dbReference>
<dbReference type="SUPFAM" id="SSF52540">
    <property type="entry name" value="P-loop containing nucleoside triphosphate hydrolases"/>
    <property type="match status" value="1"/>
</dbReference>
<evidence type="ECO:0000256" key="7">
    <source>
        <dbReference type="ARBA" id="ARBA00022679"/>
    </source>
</evidence>
<dbReference type="Gene3D" id="1.20.120.310">
    <property type="entry name" value="ERV/ALR sulfhydryl oxidase domain"/>
    <property type="match status" value="1"/>
</dbReference>
<feature type="compositionally biased region" description="Low complexity" evidence="19">
    <location>
        <begin position="312"/>
        <end position="322"/>
    </location>
</feature>
<reference evidence="21 22" key="1">
    <citation type="submission" date="2018-08" db="EMBL/GenBank/DDBJ databases">
        <authorList>
            <person name="Laetsch R D."/>
            <person name="Stevens L."/>
            <person name="Kumar S."/>
            <person name="Blaxter L. M."/>
        </authorList>
    </citation>
    <scope>NUCLEOTIDE SEQUENCE [LARGE SCALE GENOMIC DNA]</scope>
</reference>
<dbReference type="GO" id="GO:0044211">
    <property type="term" value="P:CTP salvage"/>
    <property type="evidence" value="ECO:0007669"/>
    <property type="project" value="UniProtKB-UniPathway"/>
</dbReference>
<dbReference type="InterPro" id="IPR000764">
    <property type="entry name" value="Uridine_kinase-like"/>
</dbReference>
<dbReference type="SUPFAM" id="SSF69000">
    <property type="entry name" value="FAD-dependent thiol oxidase"/>
    <property type="match status" value="1"/>
</dbReference>
<comment type="catalytic activity">
    <reaction evidence="14 17">
        <text>cytidine + ATP = CMP + ADP + H(+)</text>
        <dbReference type="Rhea" id="RHEA:24674"/>
        <dbReference type="ChEBI" id="CHEBI:15378"/>
        <dbReference type="ChEBI" id="CHEBI:17562"/>
        <dbReference type="ChEBI" id="CHEBI:30616"/>
        <dbReference type="ChEBI" id="CHEBI:60377"/>
        <dbReference type="ChEBI" id="CHEBI:456216"/>
        <dbReference type="EC" id="2.7.1.48"/>
    </reaction>
</comment>
<dbReference type="GO" id="GO:0005524">
    <property type="term" value="F:ATP binding"/>
    <property type="evidence" value="ECO:0007669"/>
    <property type="project" value="UniProtKB-KW"/>
</dbReference>
<evidence type="ECO:0000256" key="1">
    <source>
        <dbReference type="ARBA" id="ARBA00001974"/>
    </source>
</evidence>
<dbReference type="GO" id="GO:0043771">
    <property type="term" value="F:cytidine kinase activity"/>
    <property type="evidence" value="ECO:0007669"/>
    <property type="project" value="RHEA"/>
</dbReference>
<dbReference type="UniPathway" id="UPA00579">
    <property type="reaction ID" value="UER00640"/>
</dbReference>
<dbReference type="Pfam" id="PF00485">
    <property type="entry name" value="PRK"/>
    <property type="match status" value="1"/>
</dbReference>
<evidence type="ECO:0000256" key="8">
    <source>
        <dbReference type="ARBA" id="ARBA00022741"/>
    </source>
</evidence>
<keyword evidence="22" id="KW-1185">Reference proteome</keyword>
<dbReference type="FunFam" id="3.40.50.300:FF:000339">
    <property type="entry name" value="Uridine kinase"/>
    <property type="match status" value="1"/>
</dbReference>
<dbReference type="InterPro" id="IPR017905">
    <property type="entry name" value="ERV/ALR_sulphydryl_oxidase"/>
</dbReference>
<evidence type="ECO:0000256" key="15">
    <source>
        <dbReference type="ARBA" id="ARBA00048864"/>
    </source>
</evidence>
<dbReference type="PRINTS" id="PR00988">
    <property type="entry name" value="URIDINKINASE"/>
</dbReference>
<keyword evidence="12" id="KW-0496">Mitochondrion</keyword>
<dbReference type="Pfam" id="PF04777">
    <property type="entry name" value="Evr1_Alr"/>
    <property type="match status" value="1"/>
</dbReference>
<dbReference type="EC" id="2.7.1.48" evidence="17"/>
<evidence type="ECO:0000256" key="14">
    <source>
        <dbReference type="ARBA" id="ARBA00047436"/>
    </source>
</evidence>
<evidence type="ECO:0000256" key="18">
    <source>
        <dbReference type="RuleBase" id="RU371123"/>
    </source>
</evidence>
<dbReference type="InterPro" id="IPR036774">
    <property type="entry name" value="ERV/ALR_sulphydryl_oxid_sf"/>
</dbReference>
<dbReference type="STRING" id="42156.A0A3P6SNT5"/>
<evidence type="ECO:0000259" key="20">
    <source>
        <dbReference type="PROSITE" id="PS51324"/>
    </source>
</evidence>
<evidence type="ECO:0000256" key="3">
    <source>
        <dbReference type="ARBA" id="ARBA00004690"/>
    </source>
</evidence>
<dbReference type="EC" id="1.8.3.2" evidence="18"/>
<evidence type="ECO:0000256" key="4">
    <source>
        <dbReference type="ARBA" id="ARBA00004784"/>
    </source>
</evidence>
<evidence type="ECO:0000313" key="21">
    <source>
        <dbReference type="EMBL" id="VDK72879.1"/>
    </source>
</evidence>
<evidence type="ECO:0000256" key="11">
    <source>
        <dbReference type="ARBA" id="ARBA00023002"/>
    </source>
</evidence>
<evidence type="ECO:0000256" key="10">
    <source>
        <dbReference type="ARBA" id="ARBA00022827"/>
    </source>
</evidence>
<comment type="cofactor">
    <cofactor evidence="1 18">
        <name>FAD</name>
        <dbReference type="ChEBI" id="CHEBI:57692"/>
    </cofactor>
</comment>
<dbReference type="FunFam" id="1.20.120.310:FF:000003">
    <property type="entry name" value="Sulfhydryl oxidase"/>
    <property type="match status" value="1"/>
</dbReference>
<comment type="pathway">
    <text evidence="3 17">Pyrimidine metabolism; UMP biosynthesis via salvage pathway; UMP from uridine: step 1/1.</text>
</comment>
<name>A0A3P6SNT5_LITSI</name>
<evidence type="ECO:0000256" key="17">
    <source>
        <dbReference type="RuleBase" id="RU003825"/>
    </source>
</evidence>
<dbReference type="PROSITE" id="PS51324">
    <property type="entry name" value="ERV_ALR"/>
    <property type="match status" value="1"/>
</dbReference>
<keyword evidence="10 18" id="KW-0274">FAD</keyword>
<keyword evidence="17" id="KW-0067">ATP-binding</keyword>
<dbReference type="Gene3D" id="3.40.50.300">
    <property type="entry name" value="P-loop containing nucleotide triphosphate hydrolases"/>
    <property type="match status" value="1"/>
</dbReference>
<comment type="catalytic activity">
    <reaction evidence="15 18">
        <text>2 R'C(R)SH + O2 = R'C(R)S-S(R)CR' + H2O2</text>
        <dbReference type="Rhea" id="RHEA:17357"/>
        <dbReference type="ChEBI" id="CHEBI:15379"/>
        <dbReference type="ChEBI" id="CHEBI:16240"/>
        <dbReference type="ChEBI" id="CHEBI:16520"/>
        <dbReference type="ChEBI" id="CHEBI:17412"/>
        <dbReference type="EC" id="1.8.3.2"/>
    </reaction>
</comment>
<dbReference type="GO" id="GO:0016972">
    <property type="term" value="F:thiol oxidase activity"/>
    <property type="evidence" value="ECO:0007669"/>
    <property type="project" value="UniProtKB-EC"/>
</dbReference>
<dbReference type="GO" id="GO:0004849">
    <property type="term" value="F:uridine kinase activity"/>
    <property type="evidence" value="ECO:0007669"/>
    <property type="project" value="UniProtKB-EC"/>
</dbReference>
<protein>
    <recommendedName>
        <fullName evidence="17 18">Multifunctional fusion protein</fullName>
    </recommendedName>
    <domain>
        <recommendedName>
            <fullName evidence="17">Uridine kinase</fullName>
            <ecNumber evidence="17">2.7.1.48</ecNumber>
        </recommendedName>
    </domain>
    <domain>
        <recommendedName>
            <fullName evidence="18">Sulfhydryl oxidase</fullName>
            <ecNumber evidence="18">1.8.3.2</ecNumber>
        </recommendedName>
    </domain>
</protein>
<accession>A0A3P6SNT5</accession>
<organism evidence="21 22">
    <name type="scientific">Litomosoides sigmodontis</name>
    <name type="common">Filarial nematode worm</name>
    <dbReference type="NCBI Taxonomy" id="42156"/>
    <lineage>
        <taxon>Eukaryota</taxon>
        <taxon>Metazoa</taxon>
        <taxon>Ecdysozoa</taxon>
        <taxon>Nematoda</taxon>
        <taxon>Chromadorea</taxon>
        <taxon>Rhabditida</taxon>
        <taxon>Spirurina</taxon>
        <taxon>Spiruromorpha</taxon>
        <taxon>Filarioidea</taxon>
        <taxon>Onchocercidae</taxon>
        <taxon>Litomosoides</taxon>
    </lineage>
</organism>
<keyword evidence="8 17" id="KW-0547">Nucleotide-binding</keyword>
<keyword evidence="7 17" id="KW-0808">Transferase</keyword>
<dbReference type="OrthoDB" id="10257085at2759"/>
<dbReference type="InterPro" id="IPR027417">
    <property type="entry name" value="P-loop_NTPase"/>
</dbReference>
<proteinExistence type="inferred from homology"/>
<comment type="subcellular location">
    <subcellularLocation>
        <location evidence="2">Mitochondrion intermembrane space</location>
    </subcellularLocation>
</comment>
<evidence type="ECO:0000256" key="19">
    <source>
        <dbReference type="SAM" id="MobiDB-lite"/>
    </source>
</evidence>
<dbReference type="GO" id="GO:0015035">
    <property type="term" value="F:protein-disulfide reductase activity"/>
    <property type="evidence" value="ECO:0007669"/>
    <property type="project" value="UniProtKB-ARBA"/>
</dbReference>
<dbReference type="EMBL" id="UYRX01000079">
    <property type="protein sequence ID" value="VDK72879.1"/>
    <property type="molecule type" value="Genomic_DNA"/>
</dbReference>
<feature type="domain" description="ERV/ALR sulfhydryl oxidase" evidence="20">
    <location>
        <begin position="332"/>
        <end position="432"/>
    </location>
</feature>
<keyword evidence="6 18" id="KW-0285">Flavoprotein</keyword>
<gene>
    <name evidence="21" type="ORF">NLS_LOCUS1929</name>
</gene>
<dbReference type="InterPro" id="IPR006083">
    <property type="entry name" value="PRK/URK"/>
</dbReference>
<dbReference type="GO" id="GO:0005758">
    <property type="term" value="C:mitochondrial intermembrane space"/>
    <property type="evidence" value="ECO:0007669"/>
    <property type="project" value="UniProtKB-SubCell"/>
</dbReference>
<dbReference type="UniPathway" id="UPA00574">
    <property type="reaction ID" value="UER00637"/>
</dbReference>
<keyword evidence="11 18" id="KW-0560">Oxidoreductase</keyword>
<sequence>MSTTFSSNDQAITTKIPFIIGVAGGTASGKSSVCSRIMEKLGKAHERRVVAISQDSFYRNLTAEETKKANRGEFNFDHPDAIEYSLMISILQKMKKGESVTIPKYDFCTNSRSKDCDVIESADVIIVEGILILYDQELRDLFDMKLFVDTDSDDRLARRVQRDTQERGRSLSQVLNQYLNLVKPAFEEFCLPTKKYADVIIPRGADNNVAIDLILHHIHEILRSPSSSVKSTADEACYLKRLFFFVVRYCCWHYVGNEAVEIYLYGKPLGISAMSAASANGSEHCRACMSVEELMKRARKLAGKVSSGNDRQSSTTQTSSSSIKAKPMRTDCPVTTEKLGNSTWNLLHTIAAYYPLKPTVEQQKNASTLMDLLGKIYPCSHCAEDLRQDLAKHPPDVEDRERFSLWMCGLHNRVNKKLGKPEYDCALWKERWLSGWKDGSCEY</sequence>
<comment type="similarity">
    <text evidence="5 17">Belongs to the uridine kinase family.</text>
</comment>
<evidence type="ECO:0000313" key="22">
    <source>
        <dbReference type="Proteomes" id="UP000277928"/>
    </source>
</evidence>
<evidence type="ECO:0000256" key="16">
    <source>
        <dbReference type="ARBA" id="ARBA00048909"/>
    </source>
</evidence>
<keyword evidence="13" id="KW-1015">Disulfide bond</keyword>